<name>A0A0A0EBP1_9RHOB</name>
<proteinExistence type="predicted"/>
<gene>
    <name evidence="3" type="ORF">ATO9_16555</name>
</gene>
<dbReference type="OrthoDB" id="9797912at2"/>
<dbReference type="Gene3D" id="2.60.40.1880">
    <property type="entry name" value="Invasion associated locus B (IalB) protein"/>
    <property type="match status" value="1"/>
</dbReference>
<evidence type="ECO:0000256" key="2">
    <source>
        <dbReference type="SAM" id="SignalP"/>
    </source>
</evidence>
<feature type="signal peptide" evidence="2">
    <location>
        <begin position="1"/>
        <end position="22"/>
    </location>
</feature>
<feature type="region of interest" description="Disordered" evidence="1">
    <location>
        <begin position="26"/>
        <end position="74"/>
    </location>
</feature>
<dbReference type="Proteomes" id="UP000030004">
    <property type="component" value="Unassembled WGS sequence"/>
</dbReference>
<dbReference type="InterPro" id="IPR010642">
    <property type="entry name" value="Invasion_prot_B"/>
</dbReference>
<comment type="caution">
    <text evidence="3">The sequence shown here is derived from an EMBL/GenBank/DDBJ whole genome shotgun (WGS) entry which is preliminary data.</text>
</comment>
<dbReference type="STRING" id="1461694.ATO9_16555"/>
<evidence type="ECO:0000313" key="4">
    <source>
        <dbReference type="Proteomes" id="UP000030004"/>
    </source>
</evidence>
<dbReference type="InterPro" id="IPR038696">
    <property type="entry name" value="IalB_sf"/>
</dbReference>
<dbReference type="Pfam" id="PF06776">
    <property type="entry name" value="IalB"/>
    <property type="match status" value="1"/>
</dbReference>
<evidence type="ECO:0000313" key="3">
    <source>
        <dbReference type="EMBL" id="KGM47680.1"/>
    </source>
</evidence>
<reference evidence="3 4" key="1">
    <citation type="journal article" date="2015" name="Antonie Van Leeuwenhoek">
        <title>Pseudooceanicola atlanticus gen. nov. sp. nov., isolated from surface seawater of the Atlantic Ocean and reclassification of Oceanicola batsensis, Oceanicola marinus, Oceanicola nitratireducens, Oceanicola nanhaiensis, Oceanicola antarcticus and Oceanicola flagellatus, as Pseudooceanicola batsensis comb. nov., Pseudooceanicola marinus comb. nov., Pseudooceanicola nitratireducens comb. nov., Pseudooceanicola nanhaiensis comb. nov., Pseudooceanicola antarcticus comb. nov., and Pseudooceanicola flagellatus comb. nov.</title>
        <authorList>
            <person name="Lai Q."/>
            <person name="Li G."/>
            <person name="Liu X."/>
            <person name="Du Y."/>
            <person name="Sun F."/>
            <person name="Shao Z."/>
        </authorList>
    </citation>
    <scope>NUCLEOTIDE SEQUENCE [LARGE SCALE GENOMIC DNA]</scope>
    <source>
        <strain evidence="3 4">22II-s11g</strain>
    </source>
</reference>
<keyword evidence="2" id="KW-0732">Signal</keyword>
<dbReference type="eggNOG" id="COG5342">
    <property type="taxonomic scope" value="Bacteria"/>
</dbReference>
<keyword evidence="4" id="KW-1185">Reference proteome</keyword>
<feature type="compositionally biased region" description="Low complexity" evidence="1">
    <location>
        <begin position="26"/>
        <end position="48"/>
    </location>
</feature>
<dbReference type="RefSeq" id="WP_043751630.1">
    <property type="nucleotide sequence ID" value="NZ_AQQX01000008.1"/>
</dbReference>
<protein>
    <recommendedName>
        <fullName evidence="5">Invasion protein</fullName>
    </recommendedName>
</protein>
<organism evidence="3 4">
    <name type="scientific">Pseudooceanicola atlanticus</name>
    <dbReference type="NCBI Taxonomy" id="1461694"/>
    <lineage>
        <taxon>Bacteria</taxon>
        <taxon>Pseudomonadati</taxon>
        <taxon>Pseudomonadota</taxon>
        <taxon>Alphaproteobacteria</taxon>
        <taxon>Rhodobacterales</taxon>
        <taxon>Paracoccaceae</taxon>
        <taxon>Pseudooceanicola</taxon>
    </lineage>
</organism>
<dbReference type="EMBL" id="AQQX01000008">
    <property type="protein sequence ID" value="KGM47680.1"/>
    <property type="molecule type" value="Genomic_DNA"/>
</dbReference>
<accession>A0A0A0EBP1</accession>
<evidence type="ECO:0000256" key="1">
    <source>
        <dbReference type="SAM" id="MobiDB-lite"/>
    </source>
</evidence>
<evidence type="ECO:0008006" key="5">
    <source>
        <dbReference type="Google" id="ProtNLM"/>
    </source>
</evidence>
<dbReference type="AlphaFoldDB" id="A0A0A0EBP1"/>
<sequence length="227" mass="23643">MFNTKTLLSALAIAAMTGTAFAQTTEDTATDQDAAPAAEAEAQTDAEAPSGVDPTTGLDVGTPENTGEPQVGQPYIREENGDWQIQCVKQEDPANEPCQLYQLLRGAENNPVAEVIIEKLPAGGQVAAGATIVVPLGTALNRDLRIAVDGSQGKVYRYAFCDGNACYSRIGLLASDISSFKAGASATVTLAPVENPEQPVNLTMSLSGFTASFDTIVPRQAPPAAQE</sequence>
<feature type="chain" id="PRO_5001961435" description="Invasion protein" evidence="2">
    <location>
        <begin position="23"/>
        <end position="227"/>
    </location>
</feature>